<dbReference type="InterPro" id="IPR039424">
    <property type="entry name" value="SBP_5"/>
</dbReference>
<comment type="similarity">
    <text evidence="1">Belongs to the bacterial solute-binding protein 5 family.</text>
</comment>
<dbReference type="Proteomes" id="UP000605201">
    <property type="component" value="Unassembled WGS sequence"/>
</dbReference>
<keyword evidence="2" id="KW-0813">Transport</keyword>
<dbReference type="Pfam" id="PF00496">
    <property type="entry name" value="SBP_bac_5"/>
    <property type="match status" value="1"/>
</dbReference>
<dbReference type="InterPro" id="IPR000914">
    <property type="entry name" value="SBP_5_dom"/>
</dbReference>
<dbReference type="CDD" id="cd00995">
    <property type="entry name" value="PBP2_NikA_DppA_OppA_like"/>
    <property type="match status" value="1"/>
</dbReference>
<dbReference type="GO" id="GO:0043190">
    <property type="term" value="C:ATP-binding cassette (ABC) transporter complex"/>
    <property type="evidence" value="ECO:0007669"/>
    <property type="project" value="InterPro"/>
</dbReference>
<comment type="caution">
    <text evidence="5">The sequence shown here is derived from an EMBL/GenBank/DDBJ whole genome shotgun (WGS) entry which is preliminary data.</text>
</comment>
<dbReference type="SUPFAM" id="SSF53850">
    <property type="entry name" value="Periplasmic binding protein-like II"/>
    <property type="match status" value="1"/>
</dbReference>
<gene>
    <name evidence="5" type="ORF">H8D96_14120</name>
</gene>
<dbReference type="AlphaFoldDB" id="A0A8J6NZU6"/>
<dbReference type="EMBL" id="JACNIG010000265">
    <property type="protein sequence ID" value="MBC8433044.1"/>
    <property type="molecule type" value="Genomic_DNA"/>
</dbReference>
<proteinExistence type="inferred from homology"/>
<feature type="domain" description="Solute-binding protein family 5" evidence="4">
    <location>
        <begin position="76"/>
        <end position="483"/>
    </location>
</feature>
<dbReference type="GO" id="GO:1904680">
    <property type="term" value="F:peptide transmembrane transporter activity"/>
    <property type="evidence" value="ECO:0007669"/>
    <property type="project" value="TreeGrafter"/>
</dbReference>
<dbReference type="GO" id="GO:0030288">
    <property type="term" value="C:outer membrane-bounded periplasmic space"/>
    <property type="evidence" value="ECO:0007669"/>
    <property type="project" value="UniProtKB-ARBA"/>
</dbReference>
<name>A0A8J6NZU6_9BACT</name>
<dbReference type="PANTHER" id="PTHR30290:SF9">
    <property type="entry name" value="OLIGOPEPTIDE-BINDING PROTEIN APPA"/>
    <property type="match status" value="1"/>
</dbReference>
<dbReference type="PANTHER" id="PTHR30290">
    <property type="entry name" value="PERIPLASMIC BINDING COMPONENT OF ABC TRANSPORTER"/>
    <property type="match status" value="1"/>
</dbReference>
<dbReference type="Gene3D" id="3.10.105.10">
    <property type="entry name" value="Dipeptide-binding Protein, Domain 3"/>
    <property type="match status" value="1"/>
</dbReference>
<evidence type="ECO:0000259" key="4">
    <source>
        <dbReference type="Pfam" id="PF00496"/>
    </source>
</evidence>
<evidence type="ECO:0000313" key="6">
    <source>
        <dbReference type="Proteomes" id="UP000605201"/>
    </source>
</evidence>
<evidence type="ECO:0000256" key="2">
    <source>
        <dbReference type="ARBA" id="ARBA00022448"/>
    </source>
</evidence>
<dbReference type="PROSITE" id="PS51257">
    <property type="entry name" value="PROKAR_LIPOPROTEIN"/>
    <property type="match status" value="1"/>
</dbReference>
<protein>
    <submittedName>
        <fullName evidence="5">ABC transporter substrate-binding protein</fullName>
    </submittedName>
</protein>
<dbReference type="InterPro" id="IPR030678">
    <property type="entry name" value="Peptide/Ni-bd"/>
</dbReference>
<evidence type="ECO:0000256" key="1">
    <source>
        <dbReference type="ARBA" id="ARBA00005695"/>
    </source>
</evidence>
<evidence type="ECO:0000256" key="3">
    <source>
        <dbReference type="ARBA" id="ARBA00022729"/>
    </source>
</evidence>
<dbReference type="PIRSF" id="PIRSF002741">
    <property type="entry name" value="MppA"/>
    <property type="match status" value="1"/>
</dbReference>
<accession>A0A8J6NZU6</accession>
<keyword evidence="3" id="KW-0732">Signal</keyword>
<evidence type="ECO:0000313" key="5">
    <source>
        <dbReference type="EMBL" id="MBC8433044.1"/>
    </source>
</evidence>
<reference evidence="5 6" key="1">
    <citation type="submission" date="2020-08" db="EMBL/GenBank/DDBJ databases">
        <title>Bridging the membrane lipid divide: bacteria of the FCB group superphylum have the potential to synthesize archaeal ether lipids.</title>
        <authorList>
            <person name="Villanueva L."/>
            <person name="Von Meijenfeldt F.A.B."/>
            <person name="Westbye A.B."/>
            <person name="Yadav S."/>
            <person name="Hopmans E.C."/>
            <person name="Dutilh B.E."/>
            <person name="Sinninghe Damste J.S."/>
        </authorList>
    </citation>
    <scope>NUCLEOTIDE SEQUENCE [LARGE SCALE GENOMIC DNA]</scope>
    <source>
        <strain evidence="5">NIOZ-UU17</strain>
    </source>
</reference>
<organism evidence="5 6">
    <name type="scientific">Candidatus Desulfatibia vada</name>
    <dbReference type="NCBI Taxonomy" id="2841696"/>
    <lineage>
        <taxon>Bacteria</taxon>
        <taxon>Pseudomonadati</taxon>
        <taxon>Thermodesulfobacteriota</taxon>
        <taxon>Desulfobacteria</taxon>
        <taxon>Desulfobacterales</taxon>
        <taxon>Desulfobacterales incertae sedis</taxon>
        <taxon>Candidatus Desulfatibia</taxon>
    </lineage>
</organism>
<dbReference type="Gene3D" id="3.40.190.10">
    <property type="entry name" value="Periplasmic binding protein-like II"/>
    <property type="match status" value="1"/>
</dbReference>
<dbReference type="GO" id="GO:0015833">
    <property type="term" value="P:peptide transport"/>
    <property type="evidence" value="ECO:0007669"/>
    <property type="project" value="TreeGrafter"/>
</dbReference>
<sequence>MTKIFNRTFCFVIMVVILLGFIISCGGKQDALTLKIGLAEEPRTLNIWLASDANSNKILSLIYQPLYLRDPDTLTLIPWLAADKPQFDPETTSYTVRLRPAKWSDGSDVTSDDVAFTANLIKEFRVPRYYSRWKFVKKIETPDKYTVRFYLETPQAIFESRTLTSSIVPKSQWTQIAQEARAQQKPLRALLNYKTEMPVGCGPFMLKEWRRGTYLYLQKNEHFFGNGRRINGRTLGPYVNSMLFKIYGTSDVAVLALKKGSIDMFWWGIQPGYLEDLGRQNNIKIFFSEKSALYFMGFNVRKPPFSDDRLRQAVAVLIDKQFIITRILNGYGIRMDSIVPPGNQYWFCPDVPRPGEGLKRNDRIKKAYQILHDAGYTWVEPPVDENGRVVAGKGIRLPDGRLMEDFTILTPPADYDPHRAISGTLIQEWLRALGMPAYCRPMAFGALLDQIKGRHEFDTFILGYGKIQIDPDYLRNFFHSANDKKRGWNMSGYKNPEFDRIAVESSSAMNRVHRRQLIWKMQKIIMEDLPYIPIYNPALIEAVRTDKFSGWVKTLGGIGNIWSFCQVRPKGQK</sequence>